<evidence type="ECO:0000313" key="2">
    <source>
        <dbReference type="EMBL" id="SVC24111.1"/>
    </source>
</evidence>
<name>A0A382KN45_9ZZZZ</name>
<feature type="region of interest" description="Disordered" evidence="1">
    <location>
        <begin position="51"/>
        <end position="74"/>
    </location>
</feature>
<accession>A0A382KN45</accession>
<feature type="region of interest" description="Disordered" evidence="1">
    <location>
        <begin position="1"/>
        <end position="35"/>
    </location>
</feature>
<feature type="compositionally biased region" description="Basic and acidic residues" evidence="1">
    <location>
        <begin position="26"/>
        <end position="35"/>
    </location>
</feature>
<protein>
    <submittedName>
        <fullName evidence="2">Uncharacterized protein</fullName>
    </submittedName>
</protein>
<gene>
    <name evidence="2" type="ORF">METZ01_LOCUS276965</name>
</gene>
<reference evidence="2" key="1">
    <citation type="submission" date="2018-05" db="EMBL/GenBank/DDBJ databases">
        <authorList>
            <person name="Lanie J.A."/>
            <person name="Ng W.-L."/>
            <person name="Kazmierczak K.M."/>
            <person name="Andrzejewski T.M."/>
            <person name="Davidsen T.M."/>
            <person name="Wayne K.J."/>
            <person name="Tettelin H."/>
            <person name="Glass J.I."/>
            <person name="Rusch D."/>
            <person name="Podicherti R."/>
            <person name="Tsui H.-C.T."/>
            <person name="Winkler M.E."/>
        </authorList>
    </citation>
    <scope>NUCLEOTIDE SEQUENCE</scope>
</reference>
<dbReference type="EMBL" id="UINC01080821">
    <property type="protein sequence ID" value="SVC24111.1"/>
    <property type="molecule type" value="Genomic_DNA"/>
</dbReference>
<organism evidence="2">
    <name type="scientific">marine metagenome</name>
    <dbReference type="NCBI Taxonomy" id="408172"/>
    <lineage>
        <taxon>unclassified sequences</taxon>
        <taxon>metagenomes</taxon>
        <taxon>ecological metagenomes</taxon>
    </lineage>
</organism>
<proteinExistence type="predicted"/>
<sequence length="74" mass="8039">MGTGVTPLLSPPGRFGPNLHSAASVKEPEKWRQTPDIRRVSSRQLNILQTAVSTSHKTSNNEKKGQASRLISTS</sequence>
<dbReference type="AlphaFoldDB" id="A0A382KN45"/>
<evidence type="ECO:0000256" key="1">
    <source>
        <dbReference type="SAM" id="MobiDB-lite"/>
    </source>
</evidence>